<evidence type="ECO:0000256" key="7">
    <source>
        <dbReference type="ARBA" id="ARBA00023242"/>
    </source>
</evidence>
<dbReference type="Pfam" id="PF00069">
    <property type="entry name" value="Pkinase"/>
    <property type="match status" value="1"/>
</dbReference>
<dbReference type="InterPro" id="IPR008271">
    <property type="entry name" value="Ser/Thr_kinase_AS"/>
</dbReference>
<evidence type="ECO:0000259" key="8">
    <source>
        <dbReference type="PROSITE" id="PS50011"/>
    </source>
</evidence>
<keyword evidence="5" id="KW-0418">Kinase</keyword>
<dbReference type="Proteomes" id="UP000780801">
    <property type="component" value="Unassembled WGS sequence"/>
</dbReference>
<evidence type="ECO:0000256" key="3">
    <source>
        <dbReference type="ARBA" id="ARBA00022679"/>
    </source>
</evidence>
<evidence type="ECO:0000256" key="1">
    <source>
        <dbReference type="ARBA" id="ARBA00004123"/>
    </source>
</evidence>
<keyword evidence="3" id="KW-0808">Transferase</keyword>
<protein>
    <recommendedName>
        <fullName evidence="8">Protein kinase domain-containing protein</fullName>
    </recommendedName>
</protein>
<name>A0A9P6KHJ1_9FUNG</name>
<evidence type="ECO:0000256" key="5">
    <source>
        <dbReference type="ARBA" id="ARBA00022777"/>
    </source>
</evidence>
<evidence type="ECO:0000256" key="6">
    <source>
        <dbReference type="ARBA" id="ARBA00022840"/>
    </source>
</evidence>
<dbReference type="InterPro" id="IPR000719">
    <property type="entry name" value="Prot_kinase_dom"/>
</dbReference>
<dbReference type="FunFam" id="1.10.510.10:FF:000624">
    <property type="entry name" value="Mitogen-activated protein kinase"/>
    <property type="match status" value="1"/>
</dbReference>
<dbReference type="SUPFAM" id="SSF56112">
    <property type="entry name" value="Protein kinase-like (PK-like)"/>
    <property type="match status" value="1"/>
</dbReference>
<dbReference type="GO" id="GO:0005634">
    <property type="term" value="C:nucleus"/>
    <property type="evidence" value="ECO:0007669"/>
    <property type="project" value="UniProtKB-SubCell"/>
</dbReference>
<comment type="caution">
    <text evidence="9">The sequence shown here is derived from an EMBL/GenBank/DDBJ whole genome shotgun (WGS) entry which is preliminary data.</text>
</comment>
<dbReference type="PROSITE" id="PS50011">
    <property type="entry name" value="PROTEIN_KINASE_DOM"/>
    <property type="match status" value="1"/>
</dbReference>
<evidence type="ECO:0000256" key="2">
    <source>
        <dbReference type="ARBA" id="ARBA00022527"/>
    </source>
</evidence>
<evidence type="ECO:0000313" key="9">
    <source>
        <dbReference type="EMBL" id="KAF9585143.1"/>
    </source>
</evidence>
<keyword evidence="7" id="KW-0539">Nucleus</keyword>
<dbReference type="EMBL" id="JAABOA010000246">
    <property type="protein sequence ID" value="KAF9585143.1"/>
    <property type="molecule type" value="Genomic_DNA"/>
</dbReference>
<organism evidence="9 10">
    <name type="scientific">Lunasporangiospora selenospora</name>
    <dbReference type="NCBI Taxonomy" id="979761"/>
    <lineage>
        <taxon>Eukaryota</taxon>
        <taxon>Fungi</taxon>
        <taxon>Fungi incertae sedis</taxon>
        <taxon>Mucoromycota</taxon>
        <taxon>Mortierellomycotina</taxon>
        <taxon>Mortierellomycetes</taxon>
        <taxon>Mortierellales</taxon>
        <taxon>Mortierellaceae</taxon>
        <taxon>Lunasporangiospora</taxon>
    </lineage>
</organism>
<proteinExistence type="predicted"/>
<dbReference type="GO" id="GO:0005524">
    <property type="term" value="F:ATP binding"/>
    <property type="evidence" value="ECO:0007669"/>
    <property type="project" value="UniProtKB-KW"/>
</dbReference>
<dbReference type="InterPro" id="IPR011009">
    <property type="entry name" value="Kinase-like_dom_sf"/>
</dbReference>
<reference evidence="9" key="1">
    <citation type="journal article" date="2020" name="Fungal Divers.">
        <title>Resolving the Mortierellaceae phylogeny through synthesis of multi-gene phylogenetics and phylogenomics.</title>
        <authorList>
            <person name="Vandepol N."/>
            <person name="Liber J."/>
            <person name="Desiro A."/>
            <person name="Na H."/>
            <person name="Kennedy M."/>
            <person name="Barry K."/>
            <person name="Grigoriev I.V."/>
            <person name="Miller A.N."/>
            <person name="O'Donnell K."/>
            <person name="Stajich J.E."/>
            <person name="Bonito G."/>
        </authorList>
    </citation>
    <scope>NUCLEOTIDE SEQUENCE</scope>
    <source>
        <strain evidence="9">KOD1015</strain>
    </source>
</reference>
<keyword evidence="4" id="KW-0547">Nucleotide-binding</keyword>
<sequence>MVFELMEGNLYQLIKQRDGCVLEDSRIKNMVYQVLRGLHHIHSNGIMHRDMKPENLLVRGDTIKIADFGLALEVKSRPPYSTYVSTRWYRAPELLLKSSVYSRAVDVWATGVIASELVGLKPLFPGVSDIDQVHRICTILGDPTPQLEDTGHRGHSGLMIGGEWSDGIHLAARLGFSFPSVTCRPLQDVIPNLSTGAQELICSLLQYDPKNRASAFQALHCSWFRDLPDISELRTLTDVPHFPDKRRSVFSGFRALSKKDGKERKRGLSISVPVHVQTRSFHLDTINCSENADGFPDLNPTSRQPKLQSEFDLPEISPLSPFWS</sequence>
<dbReference type="PROSITE" id="PS00108">
    <property type="entry name" value="PROTEIN_KINASE_ST"/>
    <property type="match status" value="1"/>
</dbReference>
<dbReference type="GO" id="GO:0004674">
    <property type="term" value="F:protein serine/threonine kinase activity"/>
    <property type="evidence" value="ECO:0007669"/>
    <property type="project" value="UniProtKB-KW"/>
</dbReference>
<keyword evidence="2" id="KW-0723">Serine/threonine-protein kinase</keyword>
<comment type="subcellular location">
    <subcellularLocation>
        <location evidence="1">Nucleus</location>
    </subcellularLocation>
</comment>
<evidence type="ECO:0000256" key="4">
    <source>
        <dbReference type="ARBA" id="ARBA00022741"/>
    </source>
</evidence>
<dbReference type="PANTHER" id="PTHR24055">
    <property type="entry name" value="MITOGEN-ACTIVATED PROTEIN KINASE"/>
    <property type="match status" value="1"/>
</dbReference>
<dbReference type="InterPro" id="IPR050117">
    <property type="entry name" value="MAPK"/>
</dbReference>
<dbReference type="AlphaFoldDB" id="A0A9P6KHJ1"/>
<dbReference type="SMART" id="SM00220">
    <property type="entry name" value="S_TKc"/>
    <property type="match status" value="1"/>
</dbReference>
<accession>A0A9P6KHJ1</accession>
<gene>
    <name evidence="9" type="ORF">BGW38_003741</name>
</gene>
<dbReference type="OrthoDB" id="2158884at2759"/>
<evidence type="ECO:0000313" key="10">
    <source>
        <dbReference type="Proteomes" id="UP000780801"/>
    </source>
</evidence>
<keyword evidence="6" id="KW-0067">ATP-binding</keyword>
<feature type="domain" description="Protein kinase" evidence="8">
    <location>
        <begin position="1"/>
        <end position="224"/>
    </location>
</feature>
<dbReference type="Gene3D" id="1.10.510.10">
    <property type="entry name" value="Transferase(Phosphotransferase) domain 1"/>
    <property type="match status" value="1"/>
</dbReference>
<keyword evidence="10" id="KW-1185">Reference proteome</keyword>